<evidence type="ECO:0000256" key="1">
    <source>
        <dbReference type="SAM" id="MobiDB-lite"/>
    </source>
</evidence>
<dbReference type="EMBL" id="VXIV02002661">
    <property type="protein sequence ID" value="KAF6023819.1"/>
    <property type="molecule type" value="Genomic_DNA"/>
</dbReference>
<dbReference type="PANTHER" id="PTHR16065">
    <property type="entry name" value="COILED-COIL DOMAIN CONTAINING 198"/>
    <property type="match status" value="1"/>
</dbReference>
<dbReference type="Proteomes" id="UP000593567">
    <property type="component" value="Unassembled WGS sequence"/>
</dbReference>
<protein>
    <submittedName>
        <fullName evidence="2">Uncharacterized protein</fullName>
    </submittedName>
</protein>
<keyword evidence="3" id="KW-1185">Reference proteome</keyword>
<accession>A0A7J7JC34</accession>
<feature type="region of interest" description="Disordered" evidence="1">
    <location>
        <begin position="1"/>
        <end position="59"/>
    </location>
</feature>
<evidence type="ECO:0000313" key="2">
    <source>
        <dbReference type="EMBL" id="KAF6023819.1"/>
    </source>
</evidence>
<proteinExistence type="predicted"/>
<feature type="region of interest" description="Disordered" evidence="1">
    <location>
        <begin position="136"/>
        <end position="173"/>
    </location>
</feature>
<feature type="region of interest" description="Disordered" evidence="1">
    <location>
        <begin position="71"/>
        <end position="90"/>
    </location>
</feature>
<dbReference type="OrthoDB" id="6344011at2759"/>
<organism evidence="2 3">
    <name type="scientific">Bugula neritina</name>
    <name type="common">Brown bryozoan</name>
    <name type="synonym">Sertularia neritina</name>
    <dbReference type="NCBI Taxonomy" id="10212"/>
    <lineage>
        <taxon>Eukaryota</taxon>
        <taxon>Metazoa</taxon>
        <taxon>Spiralia</taxon>
        <taxon>Lophotrochozoa</taxon>
        <taxon>Bryozoa</taxon>
        <taxon>Gymnolaemata</taxon>
        <taxon>Cheilostomatida</taxon>
        <taxon>Flustrina</taxon>
        <taxon>Buguloidea</taxon>
        <taxon>Bugulidae</taxon>
        <taxon>Bugula</taxon>
    </lineage>
</organism>
<dbReference type="InterPro" id="IPR029235">
    <property type="entry name" value="FAME"/>
</dbReference>
<feature type="compositionally biased region" description="Low complexity" evidence="1">
    <location>
        <begin position="1"/>
        <end position="16"/>
    </location>
</feature>
<gene>
    <name evidence="2" type="ORF">EB796_017872</name>
</gene>
<dbReference type="PANTHER" id="PTHR16065:SF2">
    <property type="entry name" value="COILED-COIL DOMAIN CONTAINING 198"/>
    <property type="match status" value="1"/>
</dbReference>
<evidence type="ECO:0000313" key="3">
    <source>
        <dbReference type="Proteomes" id="UP000593567"/>
    </source>
</evidence>
<feature type="compositionally biased region" description="Basic and acidic residues" evidence="1">
    <location>
        <begin position="102"/>
        <end position="120"/>
    </location>
</feature>
<comment type="caution">
    <text evidence="2">The sequence shown here is derived from an EMBL/GenBank/DDBJ whole genome shotgun (WGS) entry which is preliminary data.</text>
</comment>
<feature type="compositionally biased region" description="Basic and acidic residues" evidence="1">
    <location>
        <begin position="40"/>
        <end position="52"/>
    </location>
</feature>
<reference evidence="2" key="1">
    <citation type="submission" date="2020-06" db="EMBL/GenBank/DDBJ databases">
        <title>Draft genome of Bugula neritina, a colonial animal packing powerful symbionts and potential medicines.</title>
        <authorList>
            <person name="Rayko M."/>
        </authorList>
    </citation>
    <scope>NUCLEOTIDE SEQUENCE [LARGE SCALE GENOMIC DNA]</scope>
    <source>
        <strain evidence="2">Kwan_BN1</strain>
    </source>
</reference>
<feature type="region of interest" description="Disordered" evidence="1">
    <location>
        <begin position="102"/>
        <end position="124"/>
    </location>
</feature>
<sequence length="290" mass="32985">MGCGSSSSVATNSVSSLHGSERKSTPDVRTGKSSVGPEATVKETEVESEKTQARNPGIAFEVMLGEDKILRAPPKRLSRLEPIDGPGLTAEELEEKLRLAERKRNNELESRAKTAKESRRLSKRKRELMIARELERQHQQVKELETKLKSAERQRELHQQQKSEKQKVQEERIRRARNKKEKLLLEDEILTDVEKDENFNNDDADSWLEGTNSNYTVDTGFSSATSERIYSGQESPKKRCNPSSTMRSSFLNSASTVNSCDTISCKQSRENLREIKVLDYQASEDDKFFD</sequence>
<name>A0A7J7JC34_BUGNE</name>
<feature type="compositionally biased region" description="Basic and acidic residues" evidence="1">
    <location>
        <begin position="19"/>
        <end position="30"/>
    </location>
</feature>
<dbReference type="AlphaFoldDB" id="A0A7J7JC34"/>